<proteinExistence type="predicted"/>
<dbReference type="PANTHER" id="PTHR23308">
    <property type="entry name" value="NUCLEAR INHIBITOR OF PROTEIN PHOSPHATASE-1"/>
    <property type="match status" value="1"/>
</dbReference>
<dbReference type="SUPFAM" id="SSF49879">
    <property type="entry name" value="SMAD/FHA domain"/>
    <property type="match status" value="1"/>
</dbReference>
<dbReference type="Pfam" id="PF00498">
    <property type="entry name" value="FHA"/>
    <property type="match status" value="1"/>
</dbReference>
<evidence type="ECO:0000256" key="1">
    <source>
        <dbReference type="ARBA" id="ARBA00022553"/>
    </source>
</evidence>
<keyword evidence="4" id="KW-1185">Reference proteome</keyword>
<dbReference type="InterPro" id="IPR008984">
    <property type="entry name" value="SMAD_FHA_dom_sf"/>
</dbReference>
<reference evidence="3 4" key="1">
    <citation type="journal article" date="2019" name="Int. J. Syst. Evol. Microbiol.">
        <title>The Global Catalogue of Microorganisms (GCM) 10K type strain sequencing project: providing services to taxonomists for standard genome sequencing and annotation.</title>
        <authorList>
            <consortium name="The Broad Institute Genomics Platform"/>
            <consortium name="The Broad Institute Genome Sequencing Center for Infectious Disease"/>
            <person name="Wu L."/>
            <person name="Ma J."/>
        </authorList>
    </citation>
    <scope>NUCLEOTIDE SEQUENCE [LARGE SCALE GENOMIC DNA]</scope>
    <source>
        <strain evidence="3 4">JCM 3146</strain>
    </source>
</reference>
<name>A0ABN0WR69_9ACTN</name>
<dbReference type="CDD" id="cd00060">
    <property type="entry name" value="FHA"/>
    <property type="match status" value="1"/>
</dbReference>
<evidence type="ECO:0000313" key="3">
    <source>
        <dbReference type="EMBL" id="GAA0344717.1"/>
    </source>
</evidence>
<dbReference type="SMART" id="SM00240">
    <property type="entry name" value="FHA"/>
    <property type="match status" value="1"/>
</dbReference>
<accession>A0ABN0WR69</accession>
<dbReference type="Proteomes" id="UP001501822">
    <property type="component" value="Unassembled WGS sequence"/>
</dbReference>
<dbReference type="PROSITE" id="PS50006">
    <property type="entry name" value="FHA_DOMAIN"/>
    <property type="match status" value="1"/>
</dbReference>
<keyword evidence="1" id="KW-0597">Phosphoprotein</keyword>
<gene>
    <name evidence="3" type="ORF">GCM10010151_38060</name>
</gene>
<dbReference type="EMBL" id="BAAABM010000029">
    <property type="protein sequence ID" value="GAA0344717.1"/>
    <property type="molecule type" value="Genomic_DNA"/>
</dbReference>
<dbReference type="InterPro" id="IPR012551">
    <property type="entry name" value="DUF1707_SHOCT-like"/>
</dbReference>
<organism evidence="3 4">
    <name type="scientific">Actinoallomurus spadix</name>
    <dbReference type="NCBI Taxonomy" id="79912"/>
    <lineage>
        <taxon>Bacteria</taxon>
        <taxon>Bacillati</taxon>
        <taxon>Actinomycetota</taxon>
        <taxon>Actinomycetes</taxon>
        <taxon>Streptosporangiales</taxon>
        <taxon>Thermomonosporaceae</taxon>
        <taxon>Actinoallomurus</taxon>
    </lineage>
</organism>
<feature type="domain" description="FHA" evidence="2">
    <location>
        <begin position="106"/>
        <end position="155"/>
    </location>
</feature>
<protein>
    <submittedName>
        <fullName evidence="3">DUF1707 and FHA domain-containing protein</fullName>
    </submittedName>
</protein>
<dbReference type="Gene3D" id="2.60.200.20">
    <property type="match status" value="1"/>
</dbReference>
<evidence type="ECO:0000313" key="4">
    <source>
        <dbReference type="Proteomes" id="UP001501822"/>
    </source>
</evidence>
<dbReference type="Pfam" id="PF08044">
    <property type="entry name" value="DUF1707"/>
    <property type="match status" value="1"/>
</dbReference>
<sequence length="179" mass="20071">MRVMEGLPVRASDEERDRILRVLRDRAAEGRLSHDTFERRVDSALRARTQAELSHLVDDLPPGSRVLRGLTGAVTSLSAMTARLEAAWRAPRLPRFTLPRLDRARLIIGRAPTCEFVVTDVTVSRMHAELRRTDSTWLLSDLGSMNGTRVNGYRIAGPTRVRPGDEIAFGRQRFILTAG</sequence>
<dbReference type="InterPro" id="IPR050923">
    <property type="entry name" value="Cell_Proc_Reg/RNA_Proc"/>
</dbReference>
<dbReference type="InterPro" id="IPR000253">
    <property type="entry name" value="FHA_dom"/>
</dbReference>
<evidence type="ECO:0000259" key="2">
    <source>
        <dbReference type="PROSITE" id="PS50006"/>
    </source>
</evidence>
<comment type="caution">
    <text evidence="3">The sequence shown here is derived from an EMBL/GenBank/DDBJ whole genome shotgun (WGS) entry which is preliminary data.</text>
</comment>